<feature type="non-terminal residue" evidence="1">
    <location>
        <position position="135"/>
    </location>
</feature>
<keyword evidence="2" id="KW-1185">Reference proteome</keyword>
<proteinExistence type="predicted"/>
<protein>
    <submittedName>
        <fullName evidence="1">Uncharacterized protein</fullName>
    </submittedName>
</protein>
<dbReference type="EMBL" id="MU151068">
    <property type="protein sequence ID" value="KAF9452712.1"/>
    <property type="molecule type" value="Genomic_DNA"/>
</dbReference>
<sequence>MKRAYPASNLLDSLDNIQRSLKIARHSACTSCNSCKGLHPPLGIDVVLDNSPYDPLLGLDQYSSDDDEGTPPYLEFCDCGHDIIYHGANEAEIGKAEFVRRVRVAIRIDELLQDEDYILDFEYTNDDIASLRKQM</sequence>
<accession>A0A9P5XLP9</accession>
<dbReference type="AlphaFoldDB" id="A0A9P5XLP9"/>
<reference evidence="1" key="1">
    <citation type="submission" date="2020-11" db="EMBL/GenBank/DDBJ databases">
        <authorList>
            <consortium name="DOE Joint Genome Institute"/>
            <person name="Ahrendt S."/>
            <person name="Riley R."/>
            <person name="Andreopoulos W."/>
            <person name="Labutti K."/>
            <person name="Pangilinan J."/>
            <person name="Ruiz-Duenas F.J."/>
            <person name="Barrasa J.M."/>
            <person name="Sanchez-Garcia M."/>
            <person name="Camarero S."/>
            <person name="Miyauchi S."/>
            <person name="Serrano A."/>
            <person name="Linde D."/>
            <person name="Babiker R."/>
            <person name="Drula E."/>
            <person name="Ayuso-Fernandez I."/>
            <person name="Pacheco R."/>
            <person name="Padilla G."/>
            <person name="Ferreira P."/>
            <person name="Barriuso J."/>
            <person name="Kellner H."/>
            <person name="Castanera R."/>
            <person name="Alfaro M."/>
            <person name="Ramirez L."/>
            <person name="Pisabarro A.G."/>
            <person name="Kuo A."/>
            <person name="Tritt A."/>
            <person name="Lipzen A."/>
            <person name="He G."/>
            <person name="Yan M."/>
            <person name="Ng V."/>
            <person name="Cullen D."/>
            <person name="Martin F."/>
            <person name="Rosso M.-N."/>
            <person name="Henrissat B."/>
            <person name="Hibbett D."/>
            <person name="Martinez A.T."/>
            <person name="Grigoriev I.V."/>
        </authorList>
    </citation>
    <scope>NUCLEOTIDE SEQUENCE</scope>
    <source>
        <strain evidence="1">MF-IS2</strain>
    </source>
</reference>
<evidence type="ECO:0000313" key="1">
    <source>
        <dbReference type="EMBL" id="KAF9452712.1"/>
    </source>
</evidence>
<comment type="caution">
    <text evidence="1">The sequence shown here is derived from an EMBL/GenBank/DDBJ whole genome shotgun (WGS) entry which is preliminary data.</text>
</comment>
<dbReference type="Proteomes" id="UP000807342">
    <property type="component" value="Unassembled WGS sequence"/>
</dbReference>
<organism evidence="1 2">
    <name type="scientific">Macrolepiota fuliginosa MF-IS2</name>
    <dbReference type="NCBI Taxonomy" id="1400762"/>
    <lineage>
        <taxon>Eukaryota</taxon>
        <taxon>Fungi</taxon>
        <taxon>Dikarya</taxon>
        <taxon>Basidiomycota</taxon>
        <taxon>Agaricomycotina</taxon>
        <taxon>Agaricomycetes</taxon>
        <taxon>Agaricomycetidae</taxon>
        <taxon>Agaricales</taxon>
        <taxon>Agaricineae</taxon>
        <taxon>Agaricaceae</taxon>
        <taxon>Macrolepiota</taxon>
    </lineage>
</organism>
<evidence type="ECO:0000313" key="2">
    <source>
        <dbReference type="Proteomes" id="UP000807342"/>
    </source>
</evidence>
<dbReference type="OrthoDB" id="128536at2759"/>
<name>A0A9P5XLP9_9AGAR</name>
<gene>
    <name evidence="1" type="ORF">P691DRAFT_609451</name>
</gene>